<dbReference type="SUPFAM" id="SSF161098">
    <property type="entry name" value="MetI-like"/>
    <property type="match status" value="1"/>
</dbReference>
<keyword evidence="2 7" id="KW-0813">Transport</keyword>
<dbReference type="GO" id="GO:0055085">
    <property type="term" value="P:transmembrane transport"/>
    <property type="evidence" value="ECO:0007669"/>
    <property type="project" value="InterPro"/>
</dbReference>
<comment type="caution">
    <text evidence="9">The sequence shown here is derived from an EMBL/GenBank/DDBJ whole genome shotgun (WGS) entry which is preliminary data.</text>
</comment>
<dbReference type="EMBL" id="SACR01000001">
    <property type="protein sequence ID" value="RVU49264.1"/>
    <property type="molecule type" value="Genomic_DNA"/>
</dbReference>
<dbReference type="InterPro" id="IPR035906">
    <property type="entry name" value="MetI-like_sf"/>
</dbReference>
<dbReference type="RefSeq" id="WP_128226901.1">
    <property type="nucleotide sequence ID" value="NZ_SACR01000001.1"/>
</dbReference>
<dbReference type="CDD" id="cd06261">
    <property type="entry name" value="TM_PBP2"/>
    <property type="match status" value="1"/>
</dbReference>
<evidence type="ECO:0000313" key="10">
    <source>
        <dbReference type="Proteomes" id="UP000285575"/>
    </source>
</evidence>
<dbReference type="Gene3D" id="1.10.3720.10">
    <property type="entry name" value="MetI-like"/>
    <property type="match status" value="1"/>
</dbReference>
<evidence type="ECO:0000259" key="8">
    <source>
        <dbReference type="PROSITE" id="PS50928"/>
    </source>
</evidence>
<evidence type="ECO:0000256" key="3">
    <source>
        <dbReference type="ARBA" id="ARBA00022475"/>
    </source>
</evidence>
<evidence type="ECO:0000256" key="4">
    <source>
        <dbReference type="ARBA" id="ARBA00022692"/>
    </source>
</evidence>
<evidence type="ECO:0000256" key="2">
    <source>
        <dbReference type="ARBA" id="ARBA00022448"/>
    </source>
</evidence>
<evidence type="ECO:0000256" key="5">
    <source>
        <dbReference type="ARBA" id="ARBA00022989"/>
    </source>
</evidence>
<dbReference type="PANTHER" id="PTHR30151:SF0">
    <property type="entry name" value="ABC TRANSPORTER PERMEASE PROTEIN MJ0413-RELATED"/>
    <property type="match status" value="1"/>
</dbReference>
<dbReference type="Proteomes" id="UP000285575">
    <property type="component" value="Unassembled WGS sequence"/>
</dbReference>
<dbReference type="PANTHER" id="PTHR30151">
    <property type="entry name" value="ALKANE SULFONATE ABC TRANSPORTER-RELATED, MEMBRANE SUBUNIT"/>
    <property type="match status" value="1"/>
</dbReference>
<comment type="subcellular location">
    <subcellularLocation>
        <location evidence="1 7">Cell membrane</location>
        <topology evidence="1 7">Multi-pass membrane protein</topology>
    </subcellularLocation>
</comment>
<keyword evidence="5 7" id="KW-1133">Transmembrane helix</keyword>
<dbReference type="Pfam" id="PF00528">
    <property type="entry name" value="BPD_transp_1"/>
    <property type="match status" value="1"/>
</dbReference>
<sequence>MSTPATHPAEDTPSAKPPLKLAVPATPWAAANPTHGSTPPKASPWLKFLPAIGPVVLFIVWDLVVRAGLIRPILLPPPLATLETLVVGLFGGALLGDFLVTVWRTVQAFCIAAAVGMPLGVLLGSNERAYRSVEFLIDFFRSTPSSALIPLFLLIFGVSDINKVAIAAFGAFLIVVFNSAYGVINARKQRVMAAQVMGASRWQIFKDVLIWESLQPSFVGLRSAVSMALVIVIVAEMFIGSDKGLGHRIIDAQQVLNVKTMYAAILAAGVLGYALNILFLVAERRIVHWSGR</sequence>
<keyword evidence="6 7" id="KW-0472">Membrane</keyword>
<evidence type="ECO:0000256" key="6">
    <source>
        <dbReference type="ARBA" id="ARBA00023136"/>
    </source>
</evidence>
<dbReference type="PROSITE" id="PS50928">
    <property type="entry name" value="ABC_TM1"/>
    <property type="match status" value="1"/>
</dbReference>
<feature type="transmembrane region" description="Helical" evidence="7">
    <location>
        <begin position="164"/>
        <end position="184"/>
    </location>
</feature>
<proteinExistence type="inferred from homology"/>
<evidence type="ECO:0000313" key="9">
    <source>
        <dbReference type="EMBL" id="RVU49264.1"/>
    </source>
</evidence>
<evidence type="ECO:0000256" key="1">
    <source>
        <dbReference type="ARBA" id="ARBA00004651"/>
    </source>
</evidence>
<organism evidence="9 10">
    <name type="scientific">Rubrivivax rivuli</name>
    <dbReference type="NCBI Taxonomy" id="1862385"/>
    <lineage>
        <taxon>Bacteria</taxon>
        <taxon>Pseudomonadati</taxon>
        <taxon>Pseudomonadota</taxon>
        <taxon>Betaproteobacteria</taxon>
        <taxon>Burkholderiales</taxon>
        <taxon>Sphaerotilaceae</taxon>
        <taxon>Rubrivivax</taxon>
    </lineage>
</organism>
<evidence type="ECO:0000256" key="7">
    <source>
        <dbReference type="RuleBase" id="RU363032"/>
    </source>
</evidence>
<dbReference type="OrthoDB" id="8138334at2"/>
<reference evidence="9 10" key="1">
    <citation type="submission" date="2019-01" db="EMBL/GenBank/DDBJ databases">
        <authorList>
            <person name="Chen W.-M."/>
        </authorList>
    </citation>
    <scope>NUCLEOTIDE SEQUENCE [LARGE SCALE GENOMIC DNA]</scope>
    <source>
        <strain evidence="9 10">KYPY4</strain>
    </source>
</reference>
<feature type="domain" description="ABC transmembrane type-1" evidence="8">
    <location>
        <begin position="98"/>
        <end position="283"/>
    </location>
</feature>
<accession>A0A437RR38</accession>
<keyword evidence="10" id="KW-1185">Reference proteome</keyword>
<feature type="transmembrane region" description="Helical" evidence="7">
    <location>
        <begin position="106"/>
        <end position="123"/>
    </location>
</feature>
<keyword evidence="4 7" id="KW-0812">Transmembrane</keyword>
<dbReference type="GO" id="GO:0005886">
    <property type="term" value="C:plasma membrane"/>
    <property type="evidence" value="ECO:0007669"/>
    <property type="project" value="UniProtKB-SubCell"/>
</dbReference>
<protein>
    <submittedName>
        <fullName evidence="9">ABC transporter permease</fullName>
    </submittedName>
</protein>
<dbReference type="AlphaFoldDB" id="A0A437RR38"/>
<name>A0A437RR38_9BURK</name>
<feature type="transmembrane region" description="Helical" evidence="7">
    <location>
        <begin position="260"/>
        <end position="282"/>
    </location>
</feature>
<gene>
    <name evidence="9" type="ORF">EOE66_01430</name>
</gene>
<feature type="transmembrane region" description="Helical" evidence="7">
    <location>
        <begin position="48"/>
        <end position="69"/>
    </location>
</feature>
<comment type="similarity">
    <text evidence="7">Belongs to the binding-protein-dependent transport system permease family.</text>
</comment>
<feature type="transmembrane region" description="Helical" evidence="7">
    <location>
        <begin position="135"/>
        <end position="158"/>
    </location>
</feature>
<dbReference type="InterPro" id="IPR000515">
    <property type="entry name" value="MetI-like"/>
</dbReference>
<keyword evidence="3" id="KW-1003">Cell membrane</keyword>
<feature type="transmembrane region" description="Helical" evidence="7">
    <location>
        <begin position="81"/>
        <end position="100"/>
    </location>
</feature>
<feature type="transmembrane region" description="Helical" evidence="7">
    <location>
        <begin position="219"/>
        <end position="240"/>
    </location>
</feature>